<keyword evidence="8" id="KW-1185">Reference proteome</keyword>
<feature type="transmembrane region" description="Helical" evidence="5">
    <location>
        <begin position="396"/>
        <end position="415"/>
    </location>
</feature>
<feature type="domain" description="Major facilitator superfamily (MFS) profile" evidence="6">
    <location>
        <begin position="24"/>
        <end position="509"/>
    </location>
</feature>
<dbReference type="Gene3D" id="1.20.1250.20">
    <property type="entry name" value="MFS general substrate transporter like domains"/>
    <property type="match status" value="1"/>
</dbReference>
<dbReference type="CDD" id="cd17317">
    <property type="entry name" value="MFS_SLC22"/>
    <property type="match status" value="1"/>
</dbReference>
<keyword evidence="4 5" id="KW-0472">Membrane</keyword>
<sequence length="528" mass="59304">MTEDSNDFDSILVEVGEFGRYQRRICFLILFCVIVSYSSSVIFVFETKPVNHRCEIFECDVKPIEYKPDWWTNAIPAKNSEPSKCSKYQRINNTNNGSCAASSFNHESVEQCKIFVYETNETSIMHDFNLQCEENVWKLTLVGTIHSCGTLIGLPIFGILSDKYGRKTILLYGLVLSGVIGLTRSFASSYLLYIILECLDAFCRSASYPTIWILGSELVSPKKRVLVTLLFSATYAFAGVLEGLLGWILQSWRILLRIIYTLHLTMIFYYWLIPESVRWLLAKKRFDKAKDILKHVANVNGKVVSEEFLQKLENYETDKENIKINSVSELFASGTLMLRLVNSAFCWVFCLFLYNGLTVNSVQLSGNSYLDFILTMAVEIPGSIAYIIVDVVGRRLPLAGGFLLTGLACLGSIFIPLDLHWLKLSLYLLGKFGVSVSICVLYSVTTEVFPTPFRNALLSTCIMFGGLGLMAAPQMPLLESFWQPLPLLLFGLSGLLAAILALLFPETINITLPNTIEEAENIGKKSKT</sequence>
<name>A0AAN7PEE4_9COLE</name>
<feature type="transmembrane region" description="Helical" evidence="5">
    <location>
        <begin position="456"/>
        <end position="475"/>
    </location>
</feature>
<comment type="subcellular location">
    <subcellularLocation>
        <location evidence="1">Membrane</location>
        <topology evidence="1">Multi-pass membrane protein</topology>
    </subcellularLocation>
</comment>
<comment type="caution">
    <text evidence="7">The sequence shown here is derived from an EMBL/GenBank/DDBJ whole genome shotgun (WGS) entry which is preliminary data.</text>
</comment>
<evidence type="ECO:0000256" key="1">
    <source>
        <dbReference type="ARBA" id="ARBA00004141"/>
    </source>
</evidence>
<proteinExistence type="predicted"/>
<reference evidence="8" key="1">
    <citation type="submission" date="2023-01" db="EMBL/GenBank/DDBJ databases">
        <title>Key to firefly adult light organ development and bioluminescence: homeobox transcription factors regulate luciferase expression and transportation to peroxisome.</title>
        <authorList>
            <person name="Fu X."/>
        </authorList>
    </citation>
    <scope>NUCLEOTIDE SEQUENCE [LARGE SCALE GENOMIC DNA]</scope>
</reference>
<feature type="transmembrane region" description="Helical" evidence="5">
    <location>
        <begin position="226"/>
        <end position="248"/>
    </location>
</feature>
<dbReference type="InterPro" id="IPR005828">
    <property type="entry name" value="MFS_sugar_transport-like"/>
</dbReference>
<evidence type="ECO:0000256" key="4">
    <source>
        <dbReference type="ARBA" id="ARBA00023136"/>
    </source>
</evidence>
<evidence type="ECO:0000256" key="2">
    <source>
        <dbReference type="ARBA" id="ARBA00022692"/>
    </source>
</evidence>
<feature type="transmembrane region" description="Helical" evidence="5">
    <location>
        <begin position="254"/>
        <end position="273"/>
    </location>
</feature>
<dbReference type="GO" id="GO:0022857">
    <property type="term" value="F:transmembrane transporter activity"/>
    <property type="evidence" value="ECO:0007669"/>
    <property type="project" value="InterPro"/>
</dbReference>
<feature type="transmembrane region" description="Helical" evidence="5">
    <location>
        <begin position="481"/>
        <end position="504"/>
    </location>
</feature>
<feature type="transmembrane region" description="Helical" evidence="5">
    <location>
        <begin position="136"/>
        <end position="157"/>
    </location>
</feature>
<gene>
    <name evidence="7" type="ORF">RN001_006737</name>
</gene>
<feature type="transmembrane region" description="Helical" evidence="5">
    <location>
        <begin position="369"/>
        <end position="389"/>
    </location>
</feature>
<feature type="transmembrane region" description="Helical" evidence="5">
    <location>
        <begin position="336"/>
        <end position="357"/>
    </location>
</feature>
<dbReference type="InterPro" id="IPR020846">
    <property type="entry name" value="MFS_dom"/>
</dbReference>
<dbReference type="EMBL" id="JARPUR010000002">
    <property type="protein sequence ID" value="KAK4883418.1"/>
    <property type="molecule type" value="Genomic_DNA"/>
</dbReference>
<dbReference type="GO" id="GO:0016020">
    <property type="term" value="C:membrane"/>
    <property type="evidence" value="ECO:0007669"/>
    <property type="project" value="UniProtKB-SubCell"/>
</dbReference>
<accession>A0AAN7PEE4</accession>
<dbReference type="AlphaFoldDB" id="A0AAN7PEE4"/>
<dbReference type="InterPro" id="IPR036259">
    <property type="entry name" value="MFS_trans_sf"/>
</dbReference>
<keyword evidence="2 5" id="KW-0812">Transmembrane</keyword>
<feature type="transmembrane region" description="Helical" evidence="5">
    <location>
        <begin position="193"/>
        <end position="214"/>
    </location>
</feature>
<evidence type="ECO:0000259" key="6">
    <source>
        <dbReference type="PROSITE" id="PS50850"/>
    </source>
</evidence>
<dbReference type="Proteomes" id="UP001353858">
    <property type="component" value="Unassembled WGS sequence"/>
</dbReference>
<dbReference type="PANTHER" id="PTHR24064">
    <property type="entry name" value="SOLUTE CARRIER FAMILY 22 MEMBER"/>
    <property type="match status" value="1"/>
</dbReference>
<feature type="transmembrane region" description="Helical" evidence="5">
    <location>
        <begin position="25"/>
        <end position="45"/>
    </location>
</feature>
<evidence type="ECO:0000256" key="3">
    <source>
        <dbReference type="ARBA" id="ARBA00022989"/>
    </source>
</evidence>
<evidence type="ECO:0000256" key="5">
    <source>
        <dbReference type="SAM" id="Phobius"/>
    </source>
</evidence>
<organism evidence="7 8">
    <name type="scientific">Aquatica leii</name>
    <dbReference type="NCBI Taxonomy" id="1421715"/>
    <lineage>
        <taxon>Eukaryota</taxon>
        <taxon>Metazoa</taxon>
        <taxon>Ecdysozoa</taxon>
        <taxon>Arthropoda</taxon>
        <taxon>Hexapoda</taxon>
        <taxon>Insecta</taxon>
        <taxon>Pterygota</taxon>
        <taxon>Neoptera</taxon>
        <taxon>Endopterygota</taxon>
        <taxon>Coleoptera</taxon>
        <taxon>Polyphaga</taxon>
        <taxon>Elateriformia</taxon>
        <taxon>Elateroidea</taxon>
        <taxon>Lampyridae</taxon>
        <taxon>Luciolinae</taxon>
        <taxon>Aquatica</taxon>
    </lineage>
</organism>
<evidence type="ECO:0000313" key="8">
    <source>
        <dbReference type="Proteomes" id="UP001353858"/>
    </source>
</evidence>
<dbReference type="SUPFAM" id="SSF103473">
    <property type="entry name" value="MFS general substrate transporter"/>
    <property type="match status" value="1"/>
</dbReference>
<dbReference type="PROSITE" id="PS50850">
    <property type="entry name" value="MFS"/>
    <property type="match status" value="1"/>
</dbReference>
<evidence type="ECO:0000313" key="7">
    <source>
        <dbReference type="EMBL" id="KAK4883418.1"/>
    </source>
</evidence>
<protein>
    <recommendedName>
        <fullName evidence="6">Major facilitator superfamily (MFS) profile domain-containing protein</fullName>
    </recommendedName>
</protein>
<keyword evidence="3 5" id="KW-1133">Transmembrane helix</keyword>
<dbReference type="Pfam" id="PF00083">
    <property type="entry name" value="Sugar_tr"/>
    <property type="match status" value="1"/>
</dbReference>
<feature type="transmembrane region" description="Helical" evidence="5">
    <location>
        <begin position="421"/>
        <end position="444"/>
    </location>
</feature>
<feature type="transmembrane region" description="Helical" evidence="5">
    <location>
        <begin position="169"/>
        <end position="187"/>
    </location>
</feature>